<evidence type="ECO:0000256" key="1">
    <source>
        <dbReference type="SAM" id="MobiDB-lite"/>
    </source>
</evidence>
<dbReference type="AlphaFoldDB" id="A0A1M2V251"/>
<organism evidence="2 3">
    <name type="scientific">Trametes pubescens</name>
    <name type="common">White-rot fungus</name>
    <dbReference type="NCBI Taxonomy" id="154538"/>
    <lineage>
        <taxon>Eukaryota</taxon>
        <taxon>Fungi</taxon>
        <taxon>Dikarya</taxon>
        <taxon>Basidiomycota</taxon>
        <taxon>Agaricomycotina</taxon>
        <taxon>Agaricomycetes</taxon>
        <taxon>Polyporales</taxon>
        <taxon>Polyporaceae</taxon>
        <taxon>Trametes</taxon>
    </lineage>
</organism>
<reference evidence="2 3" key="1">
    <citation type="submission" date="2016-10" db="EMBL/GenBank/DDBJ databases">
        <title>Genome sequence of the basidiomycete white-rot fungus Trametes pubescens.</title>
        <authorList>
            <person name="Makela M.R."/>
            <person name="Granchi Z."/>
            <person name="Peng M."/>
            <person name="De Vries R.P."/>
            <person name="Grigoriev I."/>
            <person name="Riley R."/>
            <person name="Hilden K."/>
        </authorList>
    </citation>
    <scope>NUCLEOTIDE SEQUENCE [LARGE SCALE GENOMIC DNA]</scope>
    <source>
        <strain evidence="2 3">FBCC735</strain>
    </source>
</reference>
<protein>
    <submittedName>
        <fullName evidence="2">Uncharacterized protein</fullName>
    </submittedName>
</protein>
<sequence>MNPALELSPLVTPAGVVSERFPATLRELFEMKGASSAFKYLHSARRILNVHTEPDAVALLYEYGRNDEIVPRSREKNVNAVMRMCGVQCYLVPRGGNSASRSSTTSPTTANGDAHT</sequence>
<comment type="caution">
    <text evidence="2">The sequence shown here is derived from an EMBL/GenBank/DDBJ whole genome shotgun (WGS) entry which is preliminary data.</text>
</comment>
<gene>
    <name evidence="2" type="ORF">TRAPUB_7914</name>
</gene>
<dbReference type="EMBL" id="MNAD01001728">
    <property type="protein sequence ID" value="OJT01656.1"/>
    <property type="molecule type" value="Genomic_DNA"/>
</dbReference>
<feature type="region of interest" description="Disordered" evidence="1">
    <location>
        <begin position="94"/>
        <end position="116"/>
    </location>
</feature>
<name>A0A1M2V251_TRAPU</name>
<proteinExistence type="predicted"/>
<dbReference type="Proteomes" id="UP000184267">
    <property type="component" value="Unassembled WGS sequence"/>
</dbReference>
<keyword evidence="3" id="KW-1185">Reference proteome</keyword>
<accession>A0A1M2V251</accession>
<dbReference type="OrthoDB" id="3235759at2759"/>
<evidence type="ECO:0000313" key="3">
    <source>
        <dbReference type="Proteomes" id="UP000184267"/>
    </source>
</evidence>
<evidence type="ECO:0000313" key="2">
    <source>
        <dbReference type="EMBL" id="OJT01656.1"/>
    </source>
</evidence>